<dbReference type="Proteomes" id="UP000704762">
    <property type="component" value="Unassembled WGS sequence"/>
</dbReference>
<keyword evidence="1" id="KW-0732">Signal</keyword>
<evidence type="ECO:0000256" key="1">
    <source>
        <dbReference type="SAM" id="SignalP"/>
    </source>
</evidence>
<evidence type="ECO:0000313" key="3">
    <source>
        <dbReference type="Proteomes" id="UP000704762"/>
    </source>
</evidence>
<gene>
    <name evidence="2" type="ORF">JOE57_003079</name>
</gene>
<keyword evidence="3" id="KW-1185">Reference proteome</keyword>
<organism evidence="2 3">
    <name type="scientific">Microlunatus panaciterrae</name>
    <dbReference type="NCBI Taxonomy" id="400768"/>
    <lineage>
        <taxon>Bacteria</taxon>
        <taxon>Bacillati</taxon>
        <taxon>Actinomycetota</taxon>
        <taxon>Actinomycetes</taxon>
        <taxon>Propionibacteriales</taxon>
        <taxon>Propionibacteriaceae</taxon>
        <taxon>Microlunatus</taxon>
    </lineage>
</organism>
<comment type="caution">
    <text evidence="2">The sequence shown here is derived from an EMBL/GenBank/DDBJ whole genome shotgun (WGS) entry which is preliminary data.</text>
</comment>
<dbReference type="EMBL" id="JAFBCF010000001">
    <property type="protein sequence ID" value="MBM7800158.1"/>
    <property type="molecule type" value="Genomic_DNA"/>
</dbReference>
<name>A0ABS2RMC0_9ACTN</name>
<reference evidence="2 3" key="1">
    <citation type="submission" date="2021-01" db="EMBL/GenBank/DDBJ databases">
        <title>Sequencing the genomes of 1000 actinobacteria strains.</title>
        <authorList>
            <person name="Klenk H.-P."/>
        </authorList>
    </citation>
    <scope>NUCLEOTIDE SEQUENCE [LARGE SCALE GENOMIC DNA]</scope>
    <source>
        <strain evidence="2 3">DSM 18662</strain>
    </source>
</reference>
<feature type="chain" id="PRO_5046584697" description="Peptidase MA superfamily protein" evidence="1">
    <location>
        <begin position="20"/>
        <end position="417"/>
    </location>
</feature>
<accession>A0ABS2RMC0</accession>
<sequence>MSWLAALLLILALVAGCTASPTAPGPTSAGPTTAGPTGTARGSALLLAQQAADAIGGAVLSADRDTFTRWLSRADPGFTPTAAMLYDNLTGLGLLSFDITLTGQQRPLSARRQQLLGGGAWVAEALVDWRLQGDRSPAEHIVWLTFRGEQGRQLLAGSTDGDRTTAQPLWCCEPVHAARRGHATVIGSTGVALGPWLARADRAALAVARQLGGTPRLVIEVPGSQRALERMVAATPGSYRQIAALTWPDGTKAASAPLRIIVNPAQSDRLGELAVAVLLAHEATHVILASPSSPSPLWVVEGYADFVAYRAYPQASHAAAAGFLADTRSHGAPRALPGDEQFSPQAQDLDLSYAEAWFAVSYLAHLTSPAVARDFYDQLQRRYGGDLSRAMPALLGVSLADFTSGWRRYVQHQAAGR</sequence>
<protein>
    <recommendedName>
        <fullName evidence="4">Peptidase MA superfamily protein</fullName>
    </recommendedName>
</protein>
<evidence type="ECO:0000313" key="2">
    <source>
        <dbReference type="EMBL" id="MBM7800158.1"/>
    </source>
</evidence>
<feature type="signal peptide" evidence="1">
    <location>
        <begin position="1"/>
        <end position="19"/>
    </location>
</feature>
<dbReference type="RefSeq" id="WP_204919392.1">
    <property type="nucleotide sequence ID" value="NZ_BAAAQP010000003.1"/>
</dbReference>
<proteinExistence type="predicted"/>
<evidence type="ECO:0008006" key="4">
    <source>
        <dbReference type="Google" id="ProtNLM"/>
    </source>
</evidence>